<dbReference type="Pfam" id="PF11578">
    <property type="entry name" value="DUF3237"/>
    <property type="match status" value="1"/>
</dbReference>
<keyword evidence="2" id="KW-1185">Reference proteome</keyword>
<dbReference type="PANTHER" id="PTHR37315">
    <property type="entry name" value="UPF0311 PROTEIN BLR7842"/>
    <property type="match status" value="1"/>
</dbReference>
<dbReference type="InParanoid" id="A0A136IKA9"/>
<dbReference type="AlphaFoldDB" id="A0A136IKA9"/>
<dbReference type="OrthoDB" id="2544694at2759"/>
<dbReference type="Gene3D" id="2.40.160.20">
    <property type="match status" value="1"/>
</dbReference>
<dbReference type="InterPro" id="IPR020915">
    <property type="entry name" value="UPF0311"/>
</dbReference>
<organism evidence="1 2">
    <name type="scientific">Microdochium bolleyi</name>
    <dbReference type="NCBI Taxonomy" id="196109"/>
    <lineage>
        <taxon>Eukaryota</taxon>
        <taxon>Fungi</taxon>
        <taxon>Dikarya</taxon>
        <taxon>Ascomycota</taxon>
        <taxon>Pezizomycotina</taxon>
        <taxon>Sordariomycetes</taxon>
        <taxon>Xylariomycetidae</taxon>
        <taxon>Xylariales</taxon>
        <taxon>Microdochiaceae</taxon>
        <taxon>Microdochium</taxon>
    </lineage>
</organism>
<accession>A0A136IKA9</accession>
<proteinExistence type="predicted"/>
<dbReference type="PANTHER" id="PTHR37315:SF1">
    <property type="entry name" value="UPF0311 PROTEIN BLR7842"/>
    <property type="match status" value="1"/>
</dbReference>
<feature type="non-terminal residue" evidence="1">
    <location>
        <position position="142"/>
    </location>
</feature>
<evidence type="ECO:0000313" key="2">
    <source>
        <dbReference type="Proteomes" id="UP000070501"/>
    </source>
</evidence>
<protein>
    <submittedName>
        <fullName evidence="1">Uncharacterized protein</fullName>
    </submittedName>
</protein>
<dbReference type="EMBL" id="KQ964284">
    <property type="protein sequence ID" value="KXJ85355.1"/>
    <property type="molecule type" value="Genomic_DNA"/>
</dbReference>
<feature type="non-terminal residue" evidence="1">
    <location>
        <position position="1"/>
    </location>
</feature>
<name>A0A136IKA9_9PEZI</name>
<gene>
    <name evidence="1" type="ORF">Micbo1qcDRAFT_106890</name>
</gene>
<sequence>PSPPTLTLLYTMNCTVAAGIPIGEGPIFNRVALPITGGTFTGPRGLSGTIANLGADWGITDRHGVFHPDTRYHLYTDDTSGDGKGGAGIFVQTSGSAQKDGKIHLRMVYETGHPDFYWLNYVIAVGVLKPVEGGVLIEAWQV</sequence>
<reference evidence="2" key="1">
    <citation type="submission" date="2016-02" db="EMBL/GenBank/DDBJ databases">
        <title>Draft genome sequence of Microdochium bolleyi, a fungal endophyte of beachgrass.</title>
        <authorList>
            <consortium name="DOE Joint Genome Institute"/>
            <person name="David A.S."/>
            <person name="May G."/>
            <person name="Haridas S."/>
            <person name="Lim J."/>
            <person name="Wang M."/>
            <person name="Labutti K."/>
            <person name="Lipzen A."/>
            <person name="Barry K."/>
            <person name="Grigoriev I.V."/>
        </authorList>
    </citation>
    <scope>NUCLEOTIDE SEQUENCE [LARGE SCALE GENOMIC DNA]</scope>
    <source>
        <strain evidence="2">J235TASD1</strain>
    </source>
</reference>
<evidence type="ECO:0000313" key="1">
    <source>
        <dbReference type="EMBL" id="KXJ85355.1"/>
    </source>
</evidence>
<dbReference type="Proteomes" id="UP000070501">
    <property type="component" value="Unassembled WGS sequence"/>
</dbReference>